<proteinExistence type="predicted"/>
<feature type="compositionally biased region" description="Acidic residues" evidence="1">
    <location>
        <begin position="63"/>
        <end position="86"/>
    </location>
</feature>
<keyword evidence="3" id="KW-1185">Reference proteome</keyword>
<sequence length="86" mass="9995">MQIQKFEAERMLVRWFEILTSESTSRLYQRRRWGQVKACCHTVKLSQISRLLNLSECSAGGGGDEDDDDEDDDDDDDDDDHDHDDD</sequence>
<reference evidence="2 3" key="1">
    <citation type="journal article" date="2021" name="Elife">
        <title>Chloroplast acquisition without the gene transfer in kleptoplastic sea slugs, Plakobranchus ocellatus.</title>
        <authorList>
            <person name="Maeda T."/>
            <person name="Takahashi S."/>
            <person name="Yoshida T."/>
            <person name="Shimamura S."/>
            <person name="Takaki Y."/>
            <person name="Nagai Y."/>
            <person name="Toyoda A."/>
            <person name="Suzuki Y."/>
            <person name="Arimoto A."/>
            <person name="Ishii H."/>
            <person name="Satoh N."/>
            <person name="Nishiyama T."/>
            <person name="Hasebe M."/>
            <person name="Maruyama T."/>
            <person name="Minagawa J."/>
            <person name="Obokata J."/>
            <person name="Shigenobu S."/>
        </authorList>
    </citation>
    <scope>NUCLEOTIDE SEQUENCE [LARGE SCALE GENOMIC DNA]</scope>
</reference>
<gene>
    <name evidence="2" type="ORF">ElyMa_004052300</name>
</gene>
<evidence type="ECO:0000313" key="3">
    <source>
        <dbReference type="Proteomes" id="UP000762676"/>
    </source>
</evidence>
<evidence type="ECO:0000256" key="1">
    <source>
        <dbReference type="SAM" id="MobiDB-lite"/>
    </source>
</evidence>
<name>A0AAV4G5M4_9GAST</name>
<evidence type="ECO:0000313" key="2">
    <source>
        <dbReference type="EMBL" id="GFR80749.1"/>
    </source>
</evidence>
<dbReference type="AlphaFoldDB" id="A0AAV4G5M4"/>
<dbReference type="EMBL" id="BMAT01008239">
    <property type="protein sequence ID" value="GFR80749.1"/>
    <property type="molecule type" value="Genomic_DNA"/>
</dbReference>
<protein>
    <submittedName>
        <fullName evidence="2">Uncharacterized protein</fullName>
    </submittedName>
</protein>
<feature type="region of interest" description="Disordered" evidence="1">
    <location>
        <begin position="57"/>
        <end position="86"/>
    </location>
</feature>
<comment type="caution">
    <text evidence="2">The sequence shown here is derived from an EMBL/GenBank/DDBJ whole genome shotgun (WGS) entry which is preliminary data.</text>
</comment>
<organism evidence="2 3">
    <name type="scientific">Elysia marginata</name>
    <dbReference type="NCBI Taxonomy" id="1093978"/>
    <lineage>
        <taxon>Eukaryota</taxon>
        <taxon>Metazoa</taxon>
        <taxon>Spiralia</taxon>
        <taxon>Lophotrochozoa</taxon>
        <taxon>Mollusca</taxon>
        <taxon>Gastropoda</taxon>
        <taxon>Heterobranchia</taxon>
        <taxon>Euthyneura</taxon>
        <taxon>Panpulmonata</taxon>
        <taxon>Sacoglossa</taxon>
        <taxon>Placobranchoidea</taxon>
        <taxon>Plakobranchidae</taxon>
        <taxon>Elysia</taxon>
    </lineage>
</organism>
<accession>A0AAV4G5M4</accession>
<dbReference type="Proteomes" id="UP000762676">
    <property type="component" value="Unassembled WGS sequence"/>
</dbReference>